<keyword evidence="1" id="KW-0479">Metal-binding</keyword>
<organism evidence="4 5">
    <name type="scientific">Candidatus Mailhella merdigallinarum</name>
    <dbReference type="NCBI Taxonomy" id="2838658"/>
    <lineage>
        <taxon>Bacteria</taxon>
        <taxon>Pseudomonadati</taxon>
        <taxon>Thermodesulfobacteriota</taxon>
        <taxon>Desulfovibrionia</taxon>
        <taxon>Desulfovibrionales</taxon>
        <taxon>Desulfovibrionaceae</taxon>
        <taxon>Mailhella</taxon>
    </lineage>
</organism>
<sequence length="410" mass="44186">MLDTLLKALAGRADRALELQTGLTSFPAFGPDSGGPGEWDKAAWLEARLRAYGLTDIERLDADDERVPSGKRPNMIVRVPGKSKRMVWVLGHLDVVPPGDAGLWRSDPWTVTRDAEDPDIIRGRGVEDNQQAVVAGSLIAAELVEQGLTPDLGFGLIVVADEETGNKYGAEYVLEQRPDLIAPDDLVLVPDFGTADGTLIEVAEKGTLWLKVTVTGVQCHASTPDEGKNALVAASAMILRVREVEERFNAVDPLFTPPRSTMAATRHDANVPNVNTIPGKDVFFIDCRVLPAYSVDEVLDAFRGLGAEIAAQYGVTVDVDVVSREPAAPATPVNSEVVTLLKEAIFRIYGLECHAGGIGGGTVARLVRHRNIPAAVWSRVFDNAHVPNEAARLSDAVNDARVYSCLLFAR</sequence>
<dbReference type="Proteomes" id="UP000824225">
    <property type="component" value="Unassembled WGS sequence"/>
</dbReference>
<dbReference type="SUPFAM" id="SSF53187">
    <property type="entry name" value="Zn-dependent exopeptidases"/>
    <property type="match status" value="1"/>
</dbReference>
<dbReference type="Gene3D" id="3.30.70.360">
    <property type="match status" value="1"/>
</dbReference>
<dbReference type="NCBIfam" id="NF010589">
    <property type="entry name" value="PRK13983.1"/>
    <property type="match status" value="1"/>
</dbReference>
<dbReference type="InterPro" id="IPR002933">
    <property type="entry name" value="Peptidase_M20"/>
</dbReference>
<evidence type="ECO:0000259" key="3">
    <source>
        <dbReference type="Pfam" id="PF07687"/>
    </source>
</evidence>
<feature type="domain" description="Peptidase M20 dimerisation" evidence="3">
    <location>
        <begin position="202"/>
        <end position="306"/>
    </location>
</feature>
<evidence type="ECO:0000313" key="5">
    <source>
        <dbReference type="Proteomes" id="UP000824225"/>
    </source>
</evidence>
<dbReference type="InterPro" id="IPR011650">
    <property type="entry name" value="Peptidase_M20_dimer"/>
</dbReference>
<reference evidence="4" key="2">
    <citation type="submission" date="2021-04" db="EMBL/GenBank/DDBJ databases">
        <authorList>
            <person name="Gilroy R."/>
        </authorList>
    </citation>
    <scope>NUCLEOTIDE SEQUENCE</scope>
    <source>
        <strain evidence="4">CHK186-16707</strain>
    </source>
</reference>
<dbReference type="Pfam" id="PF07687">
    <property type="entry name" value="M20_dimer"/>
    <property type="match status" value="1"/>
</dbReference>
<accession>A0A9D2HE44</accession>
<reference evidence="4" key="1">
    <citation type="journal article" date="2021" name="PeerJ">
        <title>Extensive microbial diversity within the chicken gut microbiome revealed by metagenomics and culture.</title>
        <authorList>
            <person name="Gilroy R."/>
            <person name="Ravi A."/>
            <person name="Getino M."/>
            <person name="Pursley I."/>
            <person name="Horton D.L."/>
            <person name="Alikhan N.F."/>
            <person name="Baker D."/>
            <person name="Gharbi K."/>
            <person name="Hall N."/>
            <person name="Watson M."/>
            <person name="Adriaenssens E.M."/>
            <person name="Foster-Nyarko E."/>
            <person name="Jarju S."/>
            <person name="Secka A."/>
            <person name="Antonio M."/>
            <person name="Oren A."/>
            <person name="Chaudhuri R.R."/>
            <person name="La Ragione R."/>
            <person name="Hildebrand F."/>
            <person name="Pallen M.J."/>
        </authorList>
    </citation>
    <scope>NUCLEOTIDE SEQUENCE</scope>
    <source>
        <strain evidence="4">CHK186-16707</strain>
    </source>
</reference>
<comment type="caution">
    <text evidence="4">The sequence shown here is derived from an EMBL/GenBank/DDBJ whole genome shotgun (WGS) entry which is preliminary data.</text>
</comment>
<protein>
    <submittedName>
        <fullName evidence="4">M20 family metallo-hydrolase</fullName>
    </submittedName>
</protein>
<evidence type="ECO:0000256" key="2">
    <source>
        <dbReference type="ARBA" id="ARBA00022801"/>
    </source>
</evidence>
<dbReference type="PANTHER" id="PTHR43808">
    <property type="entry name" value="ACETYLORNITHINE DEACETYLASE"/>
    <property type="match status" value="1"/>
</dbReference>
<dbReference type="SUPFAM" id="SSF55031">
    <property type="entry name" value="Bacterial exopeptidase dimerisation domain"/>
    <property type="match status" value="1"/>
</dbReference>
<dbReference type="Gene3D" id="3.40.630.10">
    <property type="entry name" value="Zn peptidases"/>
    <property type="match status" value="1"/>
</dbReference>
<dbReference type="PANTHER" id="PTHR43808:SF32">
    <property type="entry name" value="ARGE_DAPE-RELATED DEACYLASE"/>
    <property type="match status" value="1"/>
</dbReference>
<keyword evidence="2" id="KW-0378">Hydrolase</keyword>
<name>A0A9D2HE44_9BACT</name>
<dbReference type="InterPro" id="IPR036264">
    <property type="entry name" value="Bact_exopeptidase_dim_dom"/>
</dbReference>
<evidence type="ECO:0000256" key="1">
    <source>
        <dbReference type="ARBA" id="ARBA00022723"/>
    </source>
</evidence>
<dbReference type="Pfam" id="PF01546">
    <property type="entry name" value="Peptidase_M20"/>
    <property type="match status" value="1"/>
</dbReference>
<dbReference type="AlphaFoldDB" id="A0A9D2HE44"/>
<proteinExistence type="predicted"/>
<dbReference type="GO" id="GO:0016787">
    <property type="term" value="F:hydrolase activity"/>
    <property type="evidence" value="ECO:0007669"/>
    <property type="project" value="UniProtKB-KW"/>
</dbReference>
<dbReference type="InterPro" id="IPR050072">
    <property type="entry name" value="Peptidase_M20A"/>
</dbReference>
<dbReference type="GO" id="GO:0046872">
    <property type="term" value="F:metal ion binding"/>
    <property type="evidence" value="ECO:0007669"/>
    <property type="project" value="UniProtKB-KW"/>
</dbReference>
<evidence type="ECO:0000313" key="4">
    <source>
        <dbReference type="EMBL" id="HJA08481.1"/>
    </source>
</evidence>
<gene>
    <name evidence="4" type="ORF">H9962_04750</name>
</gene>
<dbReference type="EMBL" id="DXAN01000014">
    <property type="protein sequence ID" value="HJA08481.1"/>
    <property type="molecule type" value="Genomic_DNA"/>
</dbReference>